<keyword evidence="3" id="KW-1185">Reference proteome</keyword>
<organism evidence="2 3">
    <name type="scientific">Clostridium gelidum</name>
    <dbReference type="NCBI Taxonomy" id="704125"/>
    <lineage>
        <taxon>Bacteria</taxon>
        <taxon>Bacillati</taxon>
        <taxon>Bacillota</taxon>
        <taxon>Clostridia</taxon>
        <taxon>Eubacteriales</taxon>
        <taxon>Clostridiaceae</taxon>
        <taxon>Clostridium</taxon>
    </lineage>
</organism>
<evidence type="ECO:0000313" key="2">
    <source>
        <dbReference type="EMBL" id="BCZ49389.1"/>
    </source>
</evidence>
<dbReference type="CDD" id="cd00093">
    <property type="entry name" value="HTH_XRE"/>
    <property type="match status" value="1"/>
</dbReference>
<dbReference type="SMART" id="SM00530">
    <property type="entry name" value="HTH_XRE"/>
    <property type="match status" value="1"/>
</dbReference>
<evidence type="ECO:0000313" key="3">
    <source>
        <dbReference type="Proteomes" id="UP000824633"/>
    </source>
</evidence>
<evidence type="ECO:0000259" key="1">
    <source>
        <dbReference type="PROSITE" id="PS50943"/>
    </source>
</evidence>
<proteinExistence type="predicted"/>
<dbReference type="PROSITE" id="PS50943">
    <property type="entry name" value="HTH_CROC1"/>
    <property type="match status" value="1"/>
</dbReference>
<dbReference type="InterPro" id="IPR001387">
    <property type="entry name" value="Cro/C1-type_HTH"/>
</dbReference>
<dbReference type="SUPFAM" id="SSF47413">
    <property type="entry name" value="lambda repressor-like DNA-binding domains"/>
    <property type="match status" value="1"/>
</dbReference>
<gene>
    <name evidence="2" type="ORF">psyc5s11_54560</name>
</gene>
<name>A0ABM7TE69_9CLOT</name>
<protein>
    <submittedName>
        <fullName evidence="2">Transcriptional regulator</fullName>
    </submittedName>
</protein>
<feature type="domain" description="HTH cro/C1-type" evidence="1">
    <location>
        <begin position="63"/>
        <end position="108"/>
    </location>
</feature>
<dbReference type="Gene3D" id="1.10.260.40">
    <property type="entry name" value="lambda repressor-like DNA-binding domains"/>
    <property type="match status" value="1"/>
</dbReference>
<dbReference type="InterPro" id="IPR010982">
    <property type="entry name" value="Lambda_DNA-bd_dom_sf"/>
</dbReference>
<dbReference type="RefSeq" id="WP_224035575.1">
    <property type="nucleotide sequence ID" value="NZ_AP024849.1"/>
</dbReference>
<sequence length="286" mass="32880">MNKELCEFKEIDEKVKSKLNYIKANPDIMFNNINEVKAVKNDIYMKTSKVFIYNLKKLIQLELTQKNLANKIGISEDLLSKYKSGDAFPAIETLLYICEVYNIGIEKLISSPLTTADIENLENHNELEFNIFEEKYYVYFLVTNISKEGSLHEGIVEIKNGNVSFKICSNDKVIKYFTGNYTTSNKIIFFNLQSSSDGITYINMIKPNVNKNKYVGGLAMMMLPSDANSKPCVQKILFSKIKLDRELYYTNLKEILNFNVEGVTLGHVKISQWEDEAAFNFILKLL</sequence>
<dbReference type="Pfam" id="PF01381">
    <property type="entry name" value="HTH_3"/>
    <property type="match status" value="1"/>
</dbReference>
<dbReference type="EMBL" id="AP024849">
    <property type="protein sequence ID" value="BCZ49389.1"/>
    <property type="molecule type" value="Genomic_DNA"/>
</dbReference>
<dbReference type="Proteomes" id="UP000824633">
    <property type="component" value="Chromosome"/>
</dbReference>
<accession>A0ABM7TE69</accession>
<reference evidence="3" key="1">
    <citation type="submission" date="2021-07" db="EMBL/GenBank/DDBJ databases">
        <title>Complete genome sequencing of a Clostridium isolate.</title>
        <authorList>
            <person name="Ueki A."/>
            <person name="Tonouchi A."/>
        </authorList>
    </citation>
    <scope>NUCLEOTIDE SEQUENCE [LARGE SCALE GENOMIC DNA]</scope>
    <source>
        <strain evidence="3">C5S11</strain>
    </source>
</reference>